<dbReference type="Pfam" id="PF12766">
    <property type="entry name" value="Pyridox_oxase_2"/>
    <property type="match status" value="1"/>
</dbReference>
<dbReference type="PANTHER" id="PTHR28243:SF1">
    <property type="entry name" value="PYRIDOXAMINE 5'-PHOSPHATE OXIDASE ALR4036 FAMILY FMN-BINDING DOMAIN-CONTAINING PROTEIN"/>
    <property type="match status" value="1"/>
</dbReference>
<keyword evidence="4" id="KW-1185">Reference proteome</keyword>
<gene>
    <name evidence="3" type="ORF">FA09DRAFT_360994</name>
</gene>
<dbReference type="InterPro" id="IPR024624">
    <property type="entry name" value="Pyridox_Oxase_Alr4036_FMN-bd"/>
</dbReference>
<dbReference type="OrthoDB" id="434253at2759"/>
<dbReference type="Proteomes" id="UP000245946">
    <property type="component" value="Unassembled WGS sequence"/>
</dbReference>
<dbReference type="RefSeq" id="XP_025597960.1">
    <property type="nucleotide sequence ID" value="XM_025745299.1"/>
</dbReference>
<dbReference type="GeneID" id="37272843"/>
<dbReference type="SUPFAM" id="SSF50475">
    <property type="entry name" value="FMN-binding split barrel"/>
    <property type="match status" value="1"/>
</dbReference>
<feature type="domain" description="Pyridoxamine 5'-phosphate oxidase Alr4036 family FMN-binding" evidence="2">
    <location>
        <begin position="6"/>
        <end position="119"/>
    </location>
</feature>
<dbReference type="PANTHER" id="PTHR28243">
    <property type="entry name" value="AGL049CP"/>
    <property type="match status" value="1"/>
</dbReference>
<name>A0A316Z7Y2_9BASI</name>
<accession>A0A316Z7Y2</accession>
<evidence type="ECO:0000313" key="3">
    <source>
        <dbReference type="EMBL" id="PWN97681.1"/>
    </source>
</evidence>
<reference evidence="3 4" key="1">
    <citation type="journal article" date="2018" name="Mol. Biol. Evol.">
        <title>Broad Genomic Sampling Reveals a Smut Pathogenic Ancestry of the Fungal Clade Ustilaginomycotina.</title>
        <authorList>
            <person name="Kijpornyongpan T."/>
            <person name="Mondo S.J."/>
            <person name="Barry K."/>
            <person name="Sandor L."/>
            <person name="Lee J."/>
            <person name="Lipzen A."/>
            <person name="Pangilinan J."/>
            <person name="LaButti K."/>
            <person name="Hainaut M."/>
            <person name="Henrissat B."/>
            <person name="Grigoriev I.V."/>
            <person name="Spatafora J.W."/>
            <person name="Aime M.C."/>
        </authorList>
    </citation>
    <scope>NUCLEOTIDE SEQUENCE [LARGE SCALE GENOMIC DNA]</scope>
    <source>
        <strain evidence="3 4">MCA 4186</strain>
    </source>
</reference>
<feature type="compositionally biased region" description="Basic and acidic residues" evidence="1">
    <location>
        <begin position="242"/>
        <end position="253"/>
    </location>
</feature>
<sequence>MSLSDPRWKTLLARSISEHIGNDKSTLYYVLTTPPLSSRYVVHRGFLNEQRADTPEGVEAADKGFARSDSLLTTTDIRAPKAVAIQQAQDKGGKAEGCVAWWIEGAQLQFRISGTLHLISSSNPSAPAFLAPRSSKGETFDWAAERSRIFAKLSPSLRASFARPTPGSKHPQGDVKGAGEGEAAHEVGETEWPKELPSAKEEKEADEEQKRLLALAEKNFALVVLHPTRVDVVDLARDRRSLFERSESEKDGGEWSETQLVP</sequence>
<evidence type="ECO:0000256" key="1">
    <source>
        <dbReference type="SAM" id="MobiDB-lite"/>
    </source>
</evidence>
<feature type="region of interest" description="Disordered" evidence="1">
    <location>
        <begin position="242"/>
        <end position="262"/>
    </location>
</feature>
<feature type="region of interest" description="Disordered" evidence="1">
    <location>
        <begin position="160"/>
        <end position="209"/>
    </location>
</feature>
<evidence type="ECO:0000313" key="4">
    <source>
        <dbReference type="Proteomes" id="UP000245946"/>
    </source>
</evidence>
<evidence type="ECO:0000259" key="2">
    <source>
        <dbReference type="Pfam" id="PF12766"/>
    </source>
</evidence>
<dbReference type="InterPro" id="IPR012349">
    <property type="entry name" value="Split_barrel_FMN-bd"/>
</dbReference>
<dbReference type="GO" id="GO:0010181">
    <property type="term" value="F:FMN binding"/>
    <property type="evidence" value="ECO:0007669"/>
    <property type="project" value="InterPro"/>
</dbReference>
<organism evidence="3 4">
    <name type="scientific">Tilletiopsis washingtonensis</name>
    <dbReference type="NCBI Taxonomy" id="58919"/>
    <lineage>
        <taxon>Eukaryota</taxon>
        <taxon>Fungi</taxon>
        <taxon>Dikarya</taxon>
        <taxon>Basidiomycota</taxon>
        <taxon>Ustilaginomycotina</taxon>
        <taxon>Exobasidiomycetes</taxon>
        <taxon>Entylomatales</taxon>
        <taxon>Entylomatales incertae sedis</taxon>
        <taxon>Tilletiopsis</taxon>
    </lineage>
</organism>
<dbReference type="EMBL" id="KZ819294">
    <property type="protein sequence ID" value="PWN97681.1"/>
    <property type="molecule type" value="Genomic_DNA"/>
</dbReference>
<feature type="compositionally biased region" description="Basic and acidic residues" evidence="1">
    <location>
        <begin position="171"/>
        <end position="209"/>
    </location>
</feature>
<dbReference type="STRING" id="58919.A0A316Z7Y2"/>
<proteinExistence type="predicted"/>
<protein>
    <recommendedName>
        <fullName evidence="2">Pyridoxamine 5'-phosphate oxidase Alr4036 family FMN-binding domain-containing protein</fullName>
    </recommendedName>
</protein>
<dbReference type="Gene3D" id="2.30.110.10">
    <property type="entry name" value="Electron Transport, Fmn-binding Protein, Chain A"/>
    <property type="match status" value="1"/>
</dbReference>
<dbReference type="AlphaFoldDB" id="A0A316Z7Y2"/>